<reference evidence="1" key="1">
    <citation type="journal article" date="2020" name="mSystems">
        <title>Genome- and Community-Level Interaction Insights into Carbon Utilization and Element Cycling Functions of Hydrothermarchaeota in Hydrothermal Sediment.</title>
        <authorList>
            <person name="Zhou Z."/>
            <person name="Liu Y."/>
            <person name="Xu W."/>
            <person name="Pan J."/>
            <person name="Luo Z.H."/>
            <person name="Li M."/>
        </authorList>
    </citation>
    <scope>NUCLEOTIDE SEQUENCE [LARGE SCALE GENOMIC DNA]</scope>
    <source>
        <strain evidence="1">SpSt-587</strain>
    </source>
</reference>
<protein>
    <submittedName>
        <fullName evidence="1">Uncharacterized protein</fullName>
    </submittedName>
</protein>
<accession>A0A7J3M0C1</accession>
<proteinExistence type="predicted"/>
<dbReference type="EMBL" id="DSYZ01000038">
    <property type="protein sequence ID" value="HGT82407.1"/>
    <property type="molecule type" value="Genomic_DNA"/>
</dbReference>
<organism evidence="1">
    <name type="scientific">Archaeoglobus fulgidus</name>
    <dbReference type="NCBI Taxonomy" id="2234"/>
    <lineage>
        <taxon>Archaea</taxon>
        <taxon>Methanobacteriati</taxon>
        <taxon>Methanobacteriota</taxon>
        <taxon>Archaeoglobi</taxon>
        <taxon>Archaeoglobales</taxon>
        <taxon>Archaeoglobaceae</taxon>
        <taxon>Archaeoglobus</taxon>
    </lineage>
</organism>
<sequence length="64" mass="6987">MRSTVADDAIAQSEGKFAGKGQFIDISQSAFRTSSTVYPLAEIAKWAKKKTIAEIEELALKHDS</sequence>
<dbReference type="AlphaFoldDB" id="A0A7J3M0C1"/>
<name>A0A7J3M0C1_ARCFL</name>
<comment type="caution">
    <text evidence="1">The sequence shown here is derived from an EMBL/GenBank/DDBJ whole genome shotgun (WGS) entry which is preliminary data.</text>
</comment>
<gene>
    <name evidence="1" type="ORF">ENT52_01595</name>
</gene>
<evidence type="ECO:0000313" key="1">
    <source>
        <dbReference type="EMBL" id="HGT82407.1"/>
    </source>
</evidence>